<evidence type="ECO:0000256" key="2">
    <source>
        <dbReference type="ARBA" id="ARBA00022448"/>
    </source>
</evidence>
<evidence type="ECO:0000256" key="7">
    <source>
        <dbReference type="ARBA" id="ARBA00022989"/>
    </source>
</evidence>
<proteinExistence type="inferred from homology"/>
<dbReference type="SMART" id="SM00382">
    <property type="entry name" value="AAA"/>
    <property type="match status" value="1"/>
</dbReference>
<dbReference type="GO" id="GO:0005524">
    <property type="term" value="F:ATP binding"/>
    <property type="evidence" value="ECO:0007669"/>
    <property type="project" value="UniProtKB-KW"/>
</dbReference>
<comment type="caution">
    <text evidence="13">The sequence shown here is derived from an EMBL/GenBank/DDBJ whole genome shotgun (WGS) entry which is preliminary data.</text>
</comment>
<dbReference type="EMBL" id="PPXF01000058">
    <property type="protein sequence ID" value="POH61447.1"/>
    <property type="molecule type" value="Genomic_DNA"/>
</dbReference>
<name>A0A2S3Z7D3_9MICO</name>
<dbReference type="PROSITE" id="PS00211">
    <property type="entry name" value="ABC_TRANSPORTER_1"/>
    <property type="match status" value="1"/>
</dbReference>
<dbReference type="SUPFAM" id="SSF90123">
    <property type="entry name" value="ABC transporter transmembrane region"/>
    <property type="match status" value="1"/>
</dbReference>
<evidence type="ECO:0000256" key="6">
    <source>
        <dbReference type="ARBA" id="ARBA00022840"/>
    </source>
</evidence>
<comment type="subcellular location">
    <subcellularLocation>
        <location evidence="1">Cell membrane</location>
        <topology evidence="1">Multi-pass membrane protein</topology>
    </subcellularLocation>
</comment>
<dbReference type="PROSITE" id="PS50929">
    <property type="entry name" value="ABC_TM1F"/>
    <property type="match status" value="1"/>
</dbReference>
<dbReference type="InterPro" id="IPR011527">
    <property type="entry name" value="ABC1_TM_dom"/>
</dbReference>
<gene>
    <name evidence="13" type="ORF">C3B59_12445</name>
</gene>
<keyword evidence="4 10" id="KW-0812">Transmembrane</keyword>
<feature type="transmembrane region" description="Helical" evidence="10">
    <location>
        <begin position="149"/>
        <end position="167"/>
    </location>
</feature>
<evidence type="ECO:0000256" key="3">
    <source>
        <dbReference type="ARBA" id="ARBA00022475"/>
    </source>
</evidence>
<dbReference type="GO" id="GO:0140359">
    <property type="term" value="F:ABC-type transporter activity"/>
    <property type="evidence" value="ECO:0007669"/>
    <property type="project" value="InterPro"/>
</dbReference>
<reference evidence="13 14" key="1">
    <citation type="submission" date="2018-01" db="EMBL/GenBank/DDBJ databases">
        <title>Cryobacterium sp. nov., from glaciers in China.</title>
        <authorList>
            <person name="Liu Q."/>
            <person name="Xin Y.-H."/>
        </authorList>
    </citation>
    <scope>NUCLEOTIDE SEQUENCE [LARGE SCALE GENOMIC DNA]</scope>
    <source>
        <strain evidence="13 14">TMB1-8</strain>
    </source>
</reference>
<dbReference type="SUPFAM" id="SSF52540">
    <property type="entry name" value="P-loop containing nucleoside triphosphate hydrolases"/>
    <property type="match status" value="1"/>
</dbReference>
<dbReference type="GO" id="GO:0005886">
    <property type="term" value="C:plasma membrane"/>
    <property type="evidence" value="ECO:0007669"/>
    <property type="project" value="UniProtKB-SubCell"/>
</dbReference>
<evidence type="ECO:0000256" key="4">
    <source>
        <dbReference type="ARBA" id="ARBA00022692"/>
    </source>
</evidence>
<dbReference type="InterPro" id="IPR003439">
    <property type="entry name" value="ABC_transporter-like_ATP-bd"/>
</dbReference>
<evidence type="ECO:0000313" key="13">
    <source>
        <dbReference type="EMBL" id="POH61447.1"/>
    </source>
</evidence>
<protein>
    <submittedName>
        <fullName evidence="13">ABC transporter</fullName>
    </submittedName>
</protein>
<dbReference type="Gene3D" id="3.40.50.300">
    <property type="entry name" value="P-loop containing nucleotide triphosphate hydrolases"/>
    <property type="match status" value="1"/>
</dbReference>
<accession>A0A2S3Z7D3</accession>
<keyword evidence="2" id="KW-0813">Transport</keyword>
<evidence type="ECO:0000256" key="5">
    <source>
        <dbReference type="ARBA" id="ARBA00022741"/>
    </source>
</evidence>
<dbReference type="GO" id="GO:0034040">
    <property type="term" value="F:ATPase-coupled lipid transmembrane transporter activity"/>
    <property type="evidence" value="ECO:0007669"/>
    <property type="project" value="TreeGrafter"/>
</dbReference>
<dbReference type="CDD" id="cd07346">
    <property type="entry name" value="ABC_6TM_exporters"/>
    <property type="match status" value="1"/>
</dbReference>
<feature type="transmembrane region" description="Helical" evidence="10">
    <location>
        <begin position="293"/>
        <end position="317"/>
    </location>
</feature>
<keyword evidence="6" id="KW-0067">ATP-binding</keyword>
<sequence>MGDNSALRSIERSFVASSPVRSLLRLLIPHRGRLSLATLAFLIKDSPAWLLPPITAAVIDIVVDRGPLPQLWFWAACALALLSLNYPFHMIFVRLSSRAIRSMAVDVRNALAERLQRLSIGFHNRQSASIVHTKVVRDVESIEMMMQQALPTFLSALFTLTGAVVLTALTVPAFVGVFAVTVPLAVLLIGYIRSRAADRNENFRHEVERFSAGVGEMAALIPITRGHGLERVATRRVAGQAENVRVAGQALDTLNGRFGALSWLSYQALGVICLIGASAASITRVIAISPGEVVLLSTYFTVLTGGIVALLNVTPIFTRGIDSIRSIAEVMEEPDVEVNEGKQLVTAVAGRIDLEGVCFSYEDDRPALRDISLSIRAGETIALVGPSGSGKSTLLNLVLGFVRPSTGRLLLDGVDAATLDLRSARFFVSVVPQESVLFEGTIRDNVAYGLTGVSDEAVLAALAGANALDILAGQGAGLDSVVGDRGARLSGGQRQRLAIARALVRDPRILVLDEPTSALDSVSEEKVKDALSTLFRDRTTIIAAHRLSTIREADRIVYIEAGRIVELGSHDELMALGGRYSAIVLHQNS</sequence>
<evidence type="ECO:0000313" key="14">
    <source>
        <dbReference type="Proteomes" id="UP000237104"/>
    </source>
</evidence>
<feature type="transmembrane region" description="Helical" evidence="10">
    <location>
        <begin position="71"/>
        <end position="93"/>
    </location>
</feature>
<dbReference type="InterPro" id="IPR036640">
    <property type="entry name" value="ABC1_TM_sf"/>
</dbReference>
<evidence type="ECO:0000256" key="8">
    <source>
        <dbReference type="ARBA" id="ARBA00023136"/>
    </source>
</evidence>
<keyword evidence="5" id="KW-0547">Nucleotide-binding</keyword>
<dbReference type="RefSeq" id="WP_103431648.1">
    <property type="nucleotide sequence ID" value="NZ_PPXF01000058.1"/>
</dbReference>
<evidence type="ECO:0000256" key="1">
    <source>
        <dbReference type="ARBA" id="ARBA00004651"/>
    </source>
</evidence>
<dbReference type="PANTHER" id="PTHR24221">
    <property type="entry name" value="ATP-BINDING CASSETTE SUB-FAMILY B"/>
    <property type="match status" value="1"/>
</dbReference>
<dbReference type="PANTHER" id="PTHR24221:SF654">
    <property type="entry name" value="ATP-BINDING CASSETTE SUB-FAMILY B MEMBER 6"/>
    <property type="match status" value="1"/>
</dbReference>
<dbReference type="Pfam" id="PF00664">
    <property type="entry name" value="ABC_membrane"/>
    <property type="match status" value="1"/>
</dbReference>
<keyword evidence="8 10" id="KW-0472">Membrane</keyword>
<dbReference type="FunFam" id="3.40.50.300:FF:000299">
    <property type="entry name" value="ABC transporter ATP-binding protein/permease"/>
    <property type="match status" value="1"/>
</dbReference>
<evidence type="ECO:0000259" key="11">
    <source>
        <dbReference type="PROSITE" id="PS50893"/>
    </source>
</evidence>
<feature type="transmembrane region" description="Helical" evidence="10">
    <location>
        <begin position="173"/>
        <end position="192"/>
    </location>
</feature>
<feature type="transmembrane region" description="Helical" evidence="10">
    <location>
        <begin position="263"/>
        <end position="287"/>
    </location>
</feature>
<comment type="similarity">
    <text evidence="9">Belongs to the ABC transporter superfamily. Lipid exporter (TC 3.A.1.106) family.</text>
</comment>
<dbReference type="InterPro" id="IPR027417">
    <property type="entry name" value="P-loop_NTPase"/>
</dbReference>
<dbReference type="AlphaFoldDB" id="A0A2S3Z7D3"/>
<feature type="domain" description="ABC transporter" evidence="11">
    <location>
        <begin position="352"/>
        <end position="586"/>
    </location>
</feature>
<dbReference type="Pfam" id="PF00005">
    <property type="entry name" value="ABC_tran"/>
    <property type="match status" value="1"/>
</dbReference>
<dbReference type="OrthoDB" id="9806127at2"/>
<dbReference type="Gene3D" id="1.20.1560.10">
    <property type="entry name" value="ABC transporter type 1, transmembrane domain"/>
    <property type="match status" value="1"/>
</dbReference>
<dbReference type="PROSITE" id="PS50893">
    <property type="entry name" value="ABC_TRANSPORTER_2"/>
    <property type="match status" value="1"/>
</dbReference>
<feature type="domain" description="ABC transmembrane type-1" evidence="12">
    <location>
        <begin position="50"/>
        <end position="319"/>
    </location>
</feature>
<dbReference type="InterPro" id="IPR039421">
    <property type="entry name" value="Type_1_exporter"/>
</dbReference>
<organism evidence="13 14">
    <name type="scientific">Cryobacterium zongtaii</name>
    <dbReference type="NCBI Taxonomy" id="1259217"/>
    <lineage>
        <taxon>Bacteria</taxon>
        <taxon>Bacillati</taxon>
        <taxon>Actinomycetota</taxon>
        <taxon>Actinomycetes</taxon>
        <taxon>Micrococcales</taxon>
        <taxon>Microbacteriaceae</taxon>
        <taxon>Cryobacterium</taxon>
    </lineage>
</organism>
<dbReference type="InterPro" id="IPR003593">
    <property type="entry name" value="AAA+_ATPase"/>
</dbReference>
<dbReference type="GO" id="GO:0016887">
    <property type="term" value="F:ATP hydrolysis activity"/>
    <property type="evidence" value="ECO:0007669"/>
    <property type="project" value="InterPro"/>
</dbReference>
<evidence type="ECO:0000259" key="12">
    <source>
        <dbReference type="PROSITE" id="PS50929"/>
    </source>
</evidence>
<keyword evidence="3" id="KW-1003">Cell membrane</keyword>
<evidence type="ECO:0000256" key="9">
    <source>
        <dbReference type="ARBA" id="ARBA00061644"/>
    </source>
</evidence>
<dbReference type="InterPro" id="IPR017871">
    <property type="entry name" value="ABC_transporter-like_CS"/>
</dbReference>
<keyword evidence="7 10" id="KW-1133">Transmembrane helix</keyword>
<evidence type="ECO:0000256" key="10">
    <source>
        <dbReference type="SAM" id="Phobius"/>
    </source>
</evidence>
<dbReference type="Proteomes" id="UP000237104">
    <property type="component" value="Unassembled WGS sequence"/>
</dbReference>